<accession>A0A9D4V9H8</accession>
<dbReference type="Pfam" id="PF10604">
    <property type="entry name" value="Polyketide_cyc2"/>
    <property type="match status" value="1"/>
</dbReference>
<dbReference type="AlphaFoldDB" id="A0A9D4V9H8"/>
<dbReference type="PANTHER" id="PTHR33789">
    <property type="entry name" value="LACHRYMATORY-FACTOR SYNTHASE"/>
    <property type="match status" value="1"/>
</dbReference>
<evidence type="ECO:0000313" key="2">
    <source>
        <dbReference type="Proteomes" id="UP000886520"/>
    </source>
</evidence>
<evidence type="ECO:0000313" key="1">
    <source>
        <dbReference type="EMBL" id="KAI5081588.1"/>
    </source>
</evidence>
<name>A0A9D4V9H8_ADICA</name>
<reference evidence="1" key="1">
    <citation type="submission" date="2021-01" db="EMBL/GenBank/DDBJ databases">
        <title>Adiantum capillus-veneris genome.</title>
        <authorList>
            <person name="Fang Y."/>
            <person name="Liao Q."/>
        </authorList>
    </citation>
    <scope>NUCLEOTIDE SEQUENCE</scope>
    <source>
        <strain evidence="1">H3</strain>
        <tissue evidence="1">Leaf</tissue>
    </source>
</reference>
<sequence length="207" mass="23097">MYSATAAPSTCWRETVTEEEVEELAYQEEGKCKSRLVRRIKRGQHEGGGGEEEVMWEGMVRREMQAGVEEAWEMVGRFGKVKSWYASVEVCVVEGQEDEPGCVRFLAGGGKAADGSPQRWVREKLLATHPTQRCFSYCILDSSYGFQGYTATLSILPDESARALAHWTFQLHPVAHSPPPVLLSFLTSIFDNMMSCLERTIAVAAHS</sequence>
<dbReference type="SUPFAM" id="SSF55961">
    <property type="entry name" value="Bet v1-like"/>
    <property type="match status" value="1"/>
</dbReference>
<gene>
    <name evidence="1" type="ORF">GOP47_0001331</name>
</gene>
<evidence type="ECO:0008006" key="3">
    <source>
        <dbReference type="Google" id="ProtNLM"/>
    </source>
</evidence>
<dbReference type="EMBL" id="JABFUD020000003">
    <property type="protein sequence ID" value="KAI5081588.1"/>
    <property type="molecule type" value="Genomic_DNA"/>
</dbReference>
<dbReference type="InterPro" id="IPR023393">
    <property type="entry name" value="START-like_dom_sf"/>
</dbReference>
<proteinExistence type="predicted"/>
<keyword evidence="2" id="KW-1185">Reference proteome</keyword>
<dbReference type="CDD" id="cd07821">
    <property type="entry name" value="PYR_PYL_RCAR_like"/>
    <property type="match status" value="1"/>
</dbReference>
<dbReference type="InterPro" id="IPR019587">
    <property type="entry name" value="Polyketide_cyclase/dehydratase"/>
</dbReference>
<dbReference type="InterPro" id="IPR053249">
    <property type="entry name" value="LFS"/>
</dbReference>
<comment type="caution">
    <text evidence="1">The sequence shown here is derived from an EMBL/GenBank/DDBJ whole genome shotgun (WGS) entry which is preliminary data.</text>
</comment>
<dbReference type="PANTHER" id="PTHR33789:SF5">
    <property type="entry name" value="BET V I_MAJOR LATEX PROTEIN DOMAIN-CONTAINING PROTEIN"/>
    <property type="match status" value="1"/>
</dbReference>
<protein>
    <recommendedName>
        <fullName evidence="3">Lachrymatory-factor synthase</fullName>
    </recommendedName>
</protein>
<dbReference type="Proteomes" id="UP000886520">
    <property type="component" value="Chromosome 2"/>
</dbReference>
<dbReference type="OrthoDB" id="1929286at2759"/>
<organism evidence="1 2">
    <name type="scientific">Adiantum capillus-veneris</name>
    <name type="common">Maidenhair fern</name>
    <dbReference type="NCBI Taxonomy" id="13818"/>
    <lineage>
        <taxon>Eukaryota</taxon>
        <taxon>Viridiplantae</taxon>
        <taxon>Streptophyta</taxon>
        <taxon>Embryophyta</taxon>
        <taxon>Tracheophyta</taxon>
        <taxon>Polypodiopsida</taxon>
        <taxon>Polypodiidae</taxon>
        <taxon>Polypodiales</taxon>
        <taxon>Pteridineae</taxon>
        <taxon>Pteridaceae</taxon>
        <taxon>Vittarioideae</taxon>
        <taxon>Adiantum</taxon>
    </lineage>
</organism>
<dbReference type="Gene3D" id="3.30.530.20">
    <property type="match status" value="1"/>
</dbReference>